<gene>
    <name evidence="1" type="ORF">ZHAS_00022100</name>
</gene>
<protein>
    <submittedName>
        <fullName evidence="1 2">Uncharacterized protein</fullName>
    </submittedName>
</protein>
<dbReference type="EnsemblMetazoa" id="ASIC022100-RA">
    <property type="protein sequence ID" value="ASIC022100-PA"/>
    <property type="gene ID" value="ASIC022100"/>
</dbReference>
<proteinExistence type="predicted"/>
<evidence type="ECO:0000313" key="3">
    <source>
        <dbReference type="Proteomes" id="UP000030765"/>
    </source>
</evidence>
<dbReference type="AlphaFoldDB" id="A0A084WU28"/>
<evidence type="ECO:0000313" key="2">
    <source>
        <dbReference type="EnsemblMetazoa" id="ASIC022100-PA"/>
    </source>
</evidence>
<dbReference type="EMBL" id="ATLV01026995">
    <property type="status" value="NOT_ANNOTATED_CDS"/>
    <property type="molecule type" value="Genomic_DNA"/>
</dbReference>
<sequence>MSQSCCLVDLEESLAVGSWDRSILIEAFGMAQPTFLGLSVNFFLPTVAPLPKPHSFRPGQASWQ</sequence>
<keyword evidence="3" id="KW-1185">Reference proteome</keyword>
<name>A0A084WU28_ANOSI</name>
<dbReference type="VEuPathDB" id="VectorBase:ASIC022100"/>
<dbReference type="Proteomes" id="UP000030765">
    <property type="component" value="Unassembled WGS sequence"/>
</dbReference>
<reference evidence="1 3" key="1">
    <citation type="journal article" date="2014" name="BMC Genomics">
        <title>Genome sequence of Anopheles sinensis provides insight into genetics basis of mosquito competence for malaria parasites.</title>
        <authorList>
            <person name="Zhou D."/>
            <person name="Zhang D."/>
            <person name="Ding G."/>
            <person name="Shi L."/>
            <person name="Hou Q."/>
            <person name="Ye Y."/>
            <person name="Xu Y."/>
            <person name="Zhou H."/>
            <person name="Xiong C."/>
            <person name="Li S."/>
            <person name="Yu J."/>
            <person name="Hong S."/>
            <person name="Yu X."/>
            <person name="Zou P."/>
            <person name="Chen C."/>
            <person name="Chang X."/>
            <person name="Wang W."/>
            <person name="Lv Y."/>
            <person name="Sun Y."/>
            <person name="Ma L."/>
            <person name="Shen B."/>
            <person name="Zhu C."/>
        </authorList>
    </citation>
    <scope>NUCLEOTIDE SEQUENCE [LARGE SCALE GENOMIC DNA]</scope>
</reference>
<evidence type="ECO:0000313" key="1">
    <source>
        <dbReference type="EMBL" id="KFB53722.1"/>
    </source>
</evidence>
<dbReference type="EMBL" id="KE525421">
    <property type="protein sequence ID" value="KFB53722.1"/>
    <property type="molecule type" value="Genomic_DNA"/>
</dbReference>
<reference evidence="2" key="2">
    <citation type="submission" date="2020-05" db="UniProtKB">
        <authorList>
            <consortium name="EnsemblMetazoa"/>
        </authorList>
    </citation>
    <scope>IDENTIFICATION</scope>
</reference>
<organism evidence="1">
    <name type="scientific">Anopheles sinensis</name>
    <name type="common">Mosquito</name>
    <dbReference type="NCBI Taxonomy" id="74873"/>
    <lineage>
        <taxon>Eukaryota</taxon>
        <taxon>Metazoa</taxon>
        <taxon>Ecdysozoa</taxon>
        <taxon>Arthropoda</taxon>
        <taxon>Hexapoda</taxon>
        <taxon>Insecta</taxon>
        <taxon>Pterygota</taxon>
        <taxon>Neoptera</taxon>
        <taxon>Endopterygota</taxon>
        <taxon>Diptera</taxon>
        <taxon>Nematocera</taxon>
        <taxon>Culicoidea</taxon>
        <taxon>Culicidae</taxon>
        <taxon>Anophelinae</taxon>
        <taxon>Anopheles</taxon>
    </lineage>
</organism>
<accession>A0A084WU28</accession>